<feature type="chain" id="PRO_5030737261" evidence="1">
    <location>
        <begin position="19"/>
        <end position="375"/>
    </location>
</feature>
<comment type="caution">
    <text evidence="2">The sequence shown here is derived from an EMBL/GenBank/DDBJ whole genome shotgun (WGS) entry which is preliminary data.</text>
</comment>
<evidence type="ECO:0000313" key="2">
    <source>
        <dbReference type="EMBL" id="NMM41215.1"/>
    </source>
</evidence>
<proteinExistence type="predicted"/>
<evidence type="ECO:0000313" key="3">
    <source>
        <dbReference type="Proteomes" id="UP000570493"/>
    </source>
</evidence>
<dbReference type="EMBL" id="JABBMT010000014">
    <property type="protein sequence ID" value="NMM41215.1"/>
    <property type="molecule type" value="Genomic_DNA"/>
</dbReference>
<keyword evidence="3" id="KW-1185">Reference proteome</keyword>
<name>A0A7Y0DTC8_9GAMM</name>
<evidence type="ECO:0000256" key="1">
    <source>
        <dbReference type="SAM" id="SignalP"/>
    </source>
</evidence>
<dbReference type="RefSeq" id="WP_169020245.1">
    <property type="nucleotide sequence ID" value="NZ_JABBMT010000014.1"/>
</dbReference>
<sequence length="375" mass="42004">MKYSFIILSLLLSGCVTTHNPIPEGYTGPLSTIDDSFKISSSQTAGMFYIQKVNGKDVVNAYTKSYSASSGQNGALNTQGYSHRLPAVKTKLLLSGEIMHGAPVGYLFNSDANYVVSGEIEFLPEVNKHYLVSGELNKQRSAVWIEDINGDIVSQVVVLSEGNTTPTIESTNSFIAKNTDTTRSSHGVKKDKLALFSNIKGGESLDLVLAKIGEPDSIVYDKGNFFTMRRSHFEYVYNELGKIQFTERDKQAGYVLRVFPNIFDGSTQLTNQLESSGLTLQHIAKEYYKRDELSELELDKVASAIWKNRYQEDSYTIDAVAWLIKVIGKQGNNRYYSLLNTLNDKNEYDSKIVRYAKSNLEQLEPSSVNQFNLRH</sequence>
<accession>A0A7Y0DTC8</accession>
<organism evidence="2 3">
    <name type="scientific">Pseudoalteromonas arctica</name>
    <dbReference type="NCBI Taxonomy" id="394751"/>
    <lineage>
        <taxon>Bacteria</taxon>
        <taxon>Pseudomonadati</taxon>
        <taxon>Pseudomonadota</taxon>
        <taxon>Gammaproteobacteria</taxon>
        <taxon>Alteromonadales</taxon>
        <taxon>Pseudoalteromonadaceae</taxon>
        <taxon>Pseudoalteromonas</taxon>
    </lineage>
</organism>
<dbReference type="Proteomes" id="UP000570493">
    <property type="component" value="Unassembled WGS sequence"/>
</dbReference>
<dbReference type="PROSITE" id="PS51257">
    <property type="entry name" value="PROKAR_LIPOPROTEIN"/>
    <property type="match status" value="1"/>
</dbReference>
<gene>
    <name evidence="2" type="ORF">HHO47_10360</name>
</gene>
<dbReference type="AlphaFoldDB" id="A0A7Y0DTC8"/>
<feature type="signal peptide" evidence="1">
    <location>
        <begin position="1"/>
        <end position="18"/>
    </location>
</feature>
<reference evidence="2" key="1">
    <citation type="submission" date="2020-04" db="EMBL/GenBank/DDBJ databases">
        <title>Genome Sequencing for Pseudoaltermonas arctica.</title>
        <authorList>
            <person name="Elkins N.S."/>
        </authorList>
    </citation>
    <scope>NUCLEOTIDE SEQUENCE [LARGE SCALE GENOMIC DNA]</scope>
    <source>
        <strain evidence="2">NEC-BIFX-2020_0012</strain>
    </source>
</reference>
<protein>
    <submittedName>
        <fullName evidence="2">Uncharacterized protein</fullName>
    </submittedName>
</protein>
<keyword evidence="1" id="KW-0732">Signal</keyword>